<dbReference type="PANTHER" id="PTHR46211">
    <property type="entry name" value="GLYCEROPHOSPHORYL DIESTER PHOSPHODIESTERASE"/>
    <property type="match status" value="1"/>
</dbReference>
<dbReference type="PANTHER" id="PTHR46211:SF1">
    <property type="entry name" value="GLYCEROPHOSPHODIESTER PHOSPHODIESTERASE, CYTOPLASMIC"/>
    <property type="match status" value="1"/>
</dbReference>
<gene>
    <name evidence="2" type="ORF">UW30_C0005G0015</name>
</gene>
<reference evidence="2 3" key="1">
    <citation type="journal article" date="2015" name="Nature">
        <title>rRNA introns, odd ribosomes, and small enigmatic genomes across a large radiation of phyla.</title>
        <authorList>
            <person name="Brown C.T."/>
            <person name="Hug L.A."/>
            <person name="Thomas B.C."/>
            <person name="Sharon I."/>
            <person name="Castelle C.J."/>
            <person name="Singh A."/>
            <person name="Wilkins M.J."/>
            <person name="Williams K.H."/>
            <person name="Banfield J.F."/>
        </authorList>
    </citation>
    <scope>NUCLEOTIDE SEQUENCE [LARGE SCALE GENOMIC DNA]</scope>
</reference>
<sequence>MKIIAHRGASGTYRENTIEAFQAAYEMEATSIETDVRRCPECWKLKLAHEPIRSEEECEALADFADILPYGEKMELILELKERGICKEAAIIADNLRWRDKITFSSFLWKELWRTKQTSPRSNIGLLWDQDAKNIPKYLVALAGNFLGASSIHLDIEMLKRNENLAAYFKKKHFNVYAYAVNSEPEIMFANKLNLDGIFTDYPAYASYMIFGKTGD</sequence>
<proteinExistence type="predicted"/>
<accession>A0A0G1H2T9</accession>
<evidence type="ECO:0000259" key="1">
    <source>
        <dbReference type="PROSITE" id="PS51704"/>
    </source>
</evidence>
<dbReference type="PROSITE" id="PS51704">
    <property type="entry name" value="GP_PDE"/>
    <property type="match status" value="1"/>
</dbReference>
<dbReference type="EMBL" id="LCHU01000005">
    <property type="protein sequence ID" value="KKT41701.1"/>
    <property type="molecule type" value="Genomic_DNA"/>
</dbReference>
<dbReference type="Proteomes" id="UP000034736">
    <property type="component" value="Unassembled WGS sequence"/>
</dbReference>
<name>A0A0G1H2T9_9BACT</name>
<dbReference type="GO" id="GO:0006629">
    <property type="term" value="P:lipid metabolic process"/>
    <property type="evidence" value="ECO:0007669"/>
    <property type="project" value="InterPro"/>
</dbReference>
<dbReference type="Pfam" id="PF03009">
    <property type="entry name" value="GDPD"/>
    <property type="match status" value="2"/>
</dbReference>
<dbReference type="SUPFAM" id="SSF51695">
    <property type="entry name" value="PLC-like phosphodiesterases"/>
    <property type="match status" value="1"/>
</dbReference>
<protein>
    <recommendedName>
        <fullName evidence="1">GP-PDE domain-containing protein</fullName>
    </recommendedName>
</protein>
<dbReference type="CDD" id="cd08556">
    <property type="entry name" value="GDPD"/>
    <property type="match status" value="1"/>
</dbReference>
<dbReference type="Gene3D" id="3.20.20.190">
    <property type="entry name" value="Phosphatidylinositol (PI) phosphodiesterase"/>
    <property type="match status" value="2"/>
</dbReference>
<comment type="caution">
    <text evidence="2">The sequence shown here is derived from an EMBL/GenBank/DDBJ whole genome shotgun (WGS) entry which is preliminary data.</text>
</comment>
<evidence type="ECO:0000313" key="2">
    <source>
        <dbReference type="EMBL" id="KKT41701.1"/>
    </source>
</evidence>
<dbReference type="InterPro" id="IPR030395">
    <property type="entry name" value="GP_PDE_dom"/>
</dbReference>
<feature type="domain" description="GP-PDE" evidence="1">
    <location>
        <begin position="1"/>
        <end position="37"/>
    </location>
</feature>
<dbReference type="STRING" id="1618647.UW30_C0005G0015"/>
<dbReference type="AlphaFoldDB" id="A0A0G1H2T9"/>
<dbReference type="GO" id="GO:0008081">
    <property type="term" value="F:phosphoric diester hydrolase activity"/>
    <property type="evidence" value="ECO:0007669"/>
    <property type="project" value="InterPro"/>
</dbReference>
<organism evidence="2 3">
    <name type="scientific">Candidatus Giovannonibacteria bacterium GW2011_GWA2_44_13b</name>
    <dbReference type="NCBI Taxonomy" id="1618647"/>
    <lineage>
        <taxon>Bacteria</taxon>
        <taxon>Candidatus Giovannoniibacteriota</taxon>
    </lineage>
</organism>
<evidence type="ECO:0000313" key="3">
    <source>
        <dbReference type="Proteomes" id="UP000034736"/>
    </source>
</evidence>
<dbReference type="InterPro" id="IPR017946">
    <property type="entry name" value="PLC-like_Pdiesterase_TIM-brl"/>
</dbReference>